<evidence type="ECO:0000313" key="16">
    <source>
        <dbReference type="Proteomes" id="UP000005239"/>
    </source>
</evidence>
<dbReference type="Gene3D" id="3.40.50.300">
    <property type="entry name" value="P-loop containing nucleotide triphosphate hydrolases"/>
    <property type="match status" value="2"/>
</dbReference>
<comment type="similarity">
    <text evidence="3">Belongs to the SMC family. SMC6 subfamily.</text>
</comment>
<name>A0A2A6CIJ4_PRIPA</name>
<evidence type="ECO:0000256" key="13">
    <source>
        <dbReference type="SAM" id="MobiDB-lite"/>
    </source>
</evidence>
<feature type="coiled-coil region" evidence="12">
    <location>
        <begin position="315"/>
        <end position="449"/>
    </location>
</feature>
<dbReference type="GO" id="GO:0035861">
    <property type="term" value="C:site of double-strand break"/>
    <property type="evidence" value="ECO:0000318"/>
    <property type="project" value="GO_Central"/>
</dbReference>
<evidence type="ECO:0000256" key="6">
    <source>
        <dbReference type="ARBA" id="ARBA00022763"/>
    </source>
</evidence>
<dbReference type="EnsemblMetazoa" id="PPA39911.1">
    <property type="protein sequence ID" value="PPA39911.1"/>
    <property type="gene ID" value="WBGene00278280"/>
</dbReference>
<evidence type="ECO:0000256" key="3">
    <source>
        <dbReference type="ARBA" id="ARBA00006793"/>
    </source>
</evidence>
<accession>A0A8R1UVI9</accession>
<dbReference type="OrthoDB" id="10072614at2759"/>
<proteinExistence type="inferred from homology"/>
<evidence type="ECO:0000256" key="10">
    <source>
        <dbReference type="ARBA" id="ARBA00023204"/>
    </source>
</evidence>
<reference evidence="15" key="2">
    <citation type="submission" date="2022-06" db="UniProtKB">
        <authorList>
            <consortium name="EnsemblMetazoa"/>
        </authorList>
    </citation>
    <scope>IDENTIFICATION</scope>
    <source>
        <strain evidence="15">PS312</strain>
    </source>
</reference>
<keyword evidence="10" id="KW-0234">DNA repair</keyword>
<keyword evidence="5" id="KW-0547">Nucleotide-binding</keyword>
<dbReference type="Proteomes" id="UP000005239">
    <property type="component" value="Unassembled WGS sequence"/>
</dbReference>
<dbReference type="SUPFAM" id="SSF52540">
    <property type="entry name" value="P-loop containing nucleoside triphosphate hydrolases"/>
    <property type="match status" value="1"/>
</dbReference>
<organism evidence="15 16">
    <name type="scientific">Pristionchus pacificus</name>
    <name type="common">Parasitic nematode worm</name>
    <dbReference type="NCBI Taxonomy" id="54126"/>
    <lineage>
        <taxon>Eukaryota</taxon>
        <taxon>Metazoa</taxon>
        <taxon>Ecdysozoa</taxon>
        <taxon>Nematoda</taxon>
        <taxon>Chromadorea</taxon>
        <taxon>Rhabditida</taxon>
        <taxon>Rhabditina</taxon>
        <taxon>Diplogasteromorpha</taxon>
        <taxon>Diplogasteroidea</taxon>
        <taxon>Neodiplogasteridae</taxon>
        <taxon>Pristionchus</taxon>
    </lineage>
</organism>
<keyword evidence="8 12" id="KW-0175">Coiled coil</keyword>
<dbReference type="InterPro" id="IPR027417">
    <property type="entry name" value="P-loop_NTPase"/>
</dbReference>
<evidence type="ECO:0000313" key="15">
    <source>
        <dbReference type="EnsemblMetazoa" id="PPA39911.1"/>
    </source>
</evidence>
<keyword evidence="4" id="KW-0158">Chromosome</keyword>
<dbReference type="PANTHER" id="PTHR19306">
    <property type="entry name" value="STRUCTURAL MAINTENANCE OF CHROMOSOMES 5,6 SMC5, SMC6"/>
    <property type="match status" value="1"/>
</dbReference>
<accession>A0A2A6CIJ4</accession>
<dbReference type="GO" id="GO:0003684">
    <property type="term" value="F:damaged DNA binding"/>
    <property type="evidence" value="ECO:0000318"/>
    <property type="project" value="GO_Central"/>
</dbReference>
<comment type="subcellular location">
    <subcellularLocation>
        <location evidence="2">Chromosome</location>
    </subcellularLocation>
    <subcellularLocation>
        <location evidence="1">Nucleus</location>
    </subcellularLocation>
</comment>
<dbReference type="GO" id="GO:0003697">
    <property type="term" value="F:single-stranded DNA binding"/>
    <property type="evidence" value="ECO:0000318"/>
    <property type="project" value="GO_Central"/>
</dbReference>
<protein>
    <submittedName>
        <fullName evidence="15">Structural maintenance of chromosomes protein 6</fullName>
    </submittedName>
</protein>
<dbReference type="GO" id="GO:0000724">
    <property type="term" value="P:double-strand break repair via homologous recombination"/>
    <property type="evidence" value="ECO:0000318"/>
    <property type="project" value="GO_Central"/>
</dbReference>
<evidence type="ECO:0000259" key="14">
    <source>
        <dbReference type="Pfam" id="PF13476"/>
    </source>
</evidence>
<feature type="domain" description="Rad50/SbcC-type AAA" evidence="14">
    <location>
        <begin position="47"/>
        <end position="244"/>
    </location>
</feature>
<dbReference type="InterPro" id="IPR038729">
    <property type="entry name" value="Rad50/SbcC_AAA"/>
</dbReference>
<feature type="coiled-coil region" evidence="12">
    <location>
        <begin position="710"/>
        <end position="737"/>
    </location>
</feature>
<evidence type="ECO:0000256" key="2">
    <source>
        <dbReference type="ARBA" id="ARBA00004286"/>
    </source>
</evidence>
<evidence type="ECO:0000256" key="5">
    <source>
        <dbReference type="ARBA" id="ARBA00022741"/>
    </source>
</evidence>
<dbReference type="PANTHER" id="PTHR19306:SF6">
    <property type="entry name" value="STRUCTURAL MAINTENANCE OF CHROMOSOMES PROTEIN 6"/>
    <property type="match status" value="1"/>
</dbReference>
<evidence type="ECO:0000256" key="8">
    <source>
        <dbReference type="ARBA" id="ARBA00023054"/>
    </source>
</evidence>
<evidence type="ECO:0000256" key="1">
    <source>
        <dbReference type="ARBA" id="ARBA00004123"/>
    </source>
</evidence>
<keyword evidence="6" id="KW-0227">DNA damage</keyword>
<evidence type="ECO:0000256" key="9">
    <source>
        <dbReference type="ARBA" id="ARBA00023172"/>
    </source>
</evidence>
<dbReference type="GO" id="GO:0030915">
    <property type="term" value="C:Smc5-Smc6 complex"/>
    <property type="evidence" value="ECO:0000318"/>
    <property type="project" value="GO_Central"/>
</dbReference>
<feature type="region of interest" description="Disordered" evidence="13">
    <location>
        <begin position="999"/>
        <end position="1040"/>
    </location>
</feature>
<dbReference type="GO" id="GO:0005524">
    <property type="term" value="F:ATP binding"/>
    <property type="evidence" value="ECO:0007669"/>
    <property type="project" value="UniProtKB-KW"/>
</dbReference>
<feature type="compositionally biased region" description="Acidic residues" evidence="13">
    <location>
        <begin position="1011"/>
        <end position="1031"/>
    </location>
</feature>
<keyword evidence="16" id="KW-1185">Reference proteome</keyword>
<evidence type="ECO:0000256" key="7">
    <source>
        <dbReference type="ARBA" id="ARBA00022840"/>
    </source>
</evidence>
<evidence type="ECO:0000256" key="4">
    <source>
        <dbReference type="ARBA" id="ARBA00022454"/>
    </source>
</evidence>
<gene>
    <name evidence="15" type="primary">WBGene00278280</name>
</gene>
<dbReference type="GO" id="GO:0016887">
    <property type="term" value="F:ATP hydrolysis activity"/>
    <property type="evidence" value="ECO:0007669"/>
    <property type="project" value="InterPro"/>
</dbReference>
<keyword evidence="11" id="KW-0539">Nucleus</keyword>
<dbReference type="AlphaFoldDB" id="A0A2A6CIJ4"/>
<keyword evidence="7" id="KW-0067">ATP-binding</keyword>
<feature type="coiled-coil region" evidence="12">
    <location>
        <begin position="772"/>
        <end position="799"/>
    </location>
</feature>
<sequence length="1125" mass="130980">MTTRFTRKRKSNEENDVPKEIKPNQLLAKRMREAMEVTQISGRVKCIELENFMCHEKLKVEFDLENNNCFYIGGPNGSGKSALFAAMNIGLGGRGNHNDRGNSIRIVMTNTGQSSHPSYGDYSIVERTINQTSSTYVLKTIENGKEVRVSTRKGDLDKLMNRYGIQLVNPIFWMSQDRSRHFLQQMKPEKLYEIFMFATELDSTRDHYREIDQFLFDMTRVIKRFEKNFGDRKAEIKKMAEHRSKICKIDEKEHDIADYQSLEEKQAEAFKSNATIKERIQANREERSDFQLQTEQLNKAIGAITENSATECAGLREAEAVKRQLEMEMKGVNESITHLRRDEREQENQIKAIESDIKKREDALMSNGKVNEKMQVERRLREIAEEINEIENKSRESKNELESVNIEWKKKENEKDKIDSEKYQSERNMKSAVEDLQQSEAVAKNALAKFGRDVPNIVDAIKKNVSKFEREPLGPLGQYLNVKEEKWTVAVESAINRNLESFVLHSQRDRQVFFDLCRQIRVQCPNVIVANFNIPPHDTRRNEPSPNIPTVERMISFSNQIVRNCLIDTTGIESIMLIETDDEARELLNGSVSDAFPSLSLVLFVSLVSSREYPEPFSVCPFNIRKAFTRSGGSGTGKNSQGGIYRFYPNFERDPRPKFLMAKKNYDVQQLNYIIDTEKAKVKQFDAHSKKMKQLVDDLVKLKFQVMKRIQDMDTRKNSIEGEKRRLERKLDEMGEDDTDDTAINSLKESIAEYRLTIEKNHVERDGFIKDKTRLEHKLKEARSAVSEARKRVDNAQTGSGPIEDRLREVRAEIDRLDATHEKFVASQRKINIQIDSFHKEFVALEKKKEKALETAELRNSPEFQAQFAATGGKPKEFDDPPDFEDMPQTEEAQKMYDDKVLEVNAAKKALNAVNYDEAKYKEMVNDYNHNSKTFKKLKKIVKIMEAEKKEREEKLPILRQAVTMRLKAAFYKLMDMRDFRGILRVKNKEKKIEITVETHGEKRRSRRDMDDDSYDEDDDYEYERQDDDDEGNVKQDLKGLSGGERSYTTACFIMSLWEIMEAPFRCMDEFDVFMDMVNRKVVMEMLVKLATEQFAHNQFIFFTPQGIRELGKRDKVQIFEMPKV</sequence>
<evidence type="ECO:0000256" key="12">
    <source>
        <dbReference type="SAM" id="Coils"/>
    </source>
</evidence>
<dbReference type="GO" id="GO:0005634">
    <property type="term" value="C:nucleus"/>
    <property type="evidence" value="ECO:0000318"/>
    <property type="project" value="GO_Central"/>
</dbReference>
<keyword evidence="9" id="KW-0233">DNA recombination</keyword>
<reference evidence="16" key="1">
    <citation type="journal article" date="2008" name="Nat. Genet.">
        <title>The Pristionchus pacificus genome provides a unique perspective on nematode lifestyle and parasitism.</title>
        <authorList>
            <person name="Dieterich C."/>
            <person name="Clifton S.W."/>
            <person name="Schuster L.N."/>
            <person name="Chinwalla A."/>
            <person name="Delehaunty K."/>
            <person name="Dinkelacker I."/>
            <person name="Fulton L."/>
            <person name="Fulton R."/>
            <person name="Godfrey J."/>
            <person name="Minx P."/>
            <person name="Mitreva M."/>
            <person name="Roeseler W."/>
            <person name="Tian H."/>
            <person name="Witte H."/>
            <person name="Yang S.P."/>
            <person name="Wilson R.K."/>
            <person name="Sommer R.J."/>
        </authorList>
    </citation>
    <scope>NUCLEOTIDE SEQUENCE [LARGE SCALE GENOMIC DNA]</scope>
    <source>
        <strain evidence="16">PS312</strain>
    </source>
</reference>
<evidence type="ECO:0000256" key="11">
    <source>
        <dbReference type="ARBA" id="ARBA00023242"/>
    </source>
</evidence>
<dbReference type="Pfam" id="PF13476">
    <property type="entry name" value="AAA_23"/>
    <property type="match status" value="1"/>
</dbReference>